<feature type="compositionally biased region" description="Basic and acidic residues" evidence="1">
    <location>
        <begin position="130"/>
        <end position="144"/>
    </location>
</feature>
<feature type="compositionally biased region" description="Basic and acidic residues" evidence="1">
    <location>
        <begin position="83"/>
        <end position="117"/>
    </location>
</feature>
<accession>A0ABQ8X8F8</accession>
<feature type="domain" description="AB hydrolase-1" evidence="2">
    <location>
        <begin position="205"/>
        <end position="305"/>
    </location>
</feature>
<dbReference type="SUPFAM" id="SSF53474">
    <property type="entry name" value="alpha/beta-Hydrolases"/>
    <property type="match status" value="1"/>
</dbReference>
<evidence type="ECO:0000259" key="2">
    <source>
        <dbReference type="Pfam" id="PF00561"/>
    </source>
</evidence>
<comment type="caution">
    <text evidence="3">The sequence shown here is derived from an EMBL/GenBank/DDBJ whole genome shotgun (WGS) entry which is preliminary data.</text>
</comment>
<dbReference type="Gene3D" id="3.40.50.1820">
    <property type="entry name" value="alpha/beta hydrolase"/>
    <property type="match status" value="1"/>
</dbReference>
<evidence type="ECO:0000256" key="1">
    <source>
        <dbReference type="SAM" id="MobiDB-lite"/>
    </source>
</evidence>
<feature type="compositionally biased region" description="Basic and acidic residues" evidence="1">
    <location>
        <begin position="404"/>
        <end position="415"/>
    </location>
</feature>
<gene>
    <name evidence="3" type="ORF">M0813_08457</name>
</gene>
<protein>
    <submittedName>
        <fullName evidence="3">Alpha/beta-hydrolases superfamily protein</fullName>
    </submittedName>
</protein>
<dbReference type="InterPro" id="IPR029058">
    <property type="entry name" value="AB_hydrolase_fold"/>
</dbReference>
<evidence type="ECO:0000313" key="4">
    <source>
        <dbReference type="Proteomes" id="UP001150062"/>
    </source>
</evidence>
<feature type="compositionally biased region" description="Basic residues" evidence="1">
    <location>
        <begin position="447"/>
        <end position="481"/>
    </location>
</feature>
<feature type="region of interest" description="Disordered" evidence="1">
    <location>
        <begin position="404"/>
        <end position="481"/>
    </location>
</feature>
<keyword evidence="4" id="KW-1185">Reference proteome</keyword>
<dbReference type="Pfam" id="PF00561">
    <property type="entry name" value="Abhydrolase_1"/>
    <property type="match status" value="1"/>
</dbReference>
<reference evidence="3" key="1">
    <citation type="submission" date="2022-08" db="EMBL/GenBank/DDBJ databases">
        <title>Novel sulfate-reducing endosymbionts in the free-living metamonad Anaeramoeba.</title>
        <authorList>
            <person name="Jerlstrom-Hultqvist J."/>
            <person name="Cepicka I."/>
            <person name="Gallot-Lavallee L."/>
            <person name="Salas-Leiva D."/>
            <person name="Curtis B.A."/>
            <person name="Zahonova K."/>
            <person name="Pipaliya S."/>
            <person name="Dacks J."/>
            <person name="Roger A.J."/>
        </authorList>
    </citation>
    <scope>NUCLEOTIDE SEQUENCE</scope>
    <source>
        <strain evidence="3">Schooner1</strain>
    </source>
</reference>
<sequence>MGIIISKFVFRPPKNVPVLSGDNLFWIKTKKRKHKIPILYYSPEDDYEEEFMNTNYYFSGSEYSTSEMLNKDWSFTSEENESFDEKEKEKENQNQNQKEKEKEKEKEIKNNMEKNIDLQKSPKPSKKQTKTTESENEKENENEKLNLLSKKKLIYNKKDEIEKYDSDEIQKENKKMNKKEGKKEKCIEGEEELNDEQIKKRKRLTIIFAHGNGESIVELDRFAIRIAKKTNCHVYLMEYPGYPETEGRAREKNCYLSAEAVYKWIVKERNVDPSNLIWFGHSLGSGVVLEMASKFPCAGVFLMSPLLSIFRVVVKLCCNVPFDMFVNIKKAPKVKSPTMIIHGTDDSVVSVSHGKRLYKLLPETFDGVWVKHADHNNIESRFRKQFYFELNRFIQHIISQLPKKDEKEEENKSKTINENIFEDQDEIMGKKLLETSEQSDSSSTNKNMKKRKKKQKQKKKQNKKQKRRKKGKKKAKKIKEK</sequence>
<proteinExistence type="predicted"/>
<feature type="compositionally biased region" description="Polar residues" evidence="1">
    <location>
        <begin position="435"/>
        <end position="444"/>
    </location>
</feature>
<dbReference type="PANTHER" id="PTHR12277">
    <property type="entry name" value="ALPHA/BETA HYDROLASE DOMAIN-CONTAINING PROTEIN"/>
    <property type="match status" value="1"/>
</dbReference>
<dbReference type="InterPro" id="IPR000073">
    <property type="entry name" value="AB_hydrolase_1"/>
</dbReference>
<organism evidence="3 4">
    <name type="scientific">Anaeramoeba flamelloides</name>
    <dbReference type="NCBI Taxonomy" id="1746091"/>
    <lineage>
        <taxon>Eukaryota</taxon>
        <taxon>Metamonada</taxon>
        <taxon>Anaeramoebidae</taxon>
        <taxon>Anaeramoeba</taxon>
    </lineage>
</organism>
<evidence type="ECO:0000313" key="3">
    <source>
        <dbReference type="EMBL" id="KAJ6228958.1"/>
    </source>
</evidence>
<feature type="region of interest" description="Disordered" evidence="1">
    <location>
        <begin position="76"/>
        <end position="144"/>
    </location>
</feature>
<dbReference type="Proteomes" id="UP001150062">
    <property type="component" value="Unassembled WGS sequence"/>
</dbReference>
<dbReference type="EMBL" id="JAOAOG010000325">
    <property type="protein sequence ID" value="KAJ6228958.1"/>
    <property type="molecule type" value="Genomic_DNA"/>
</dbReference>
<name>A0ABQ8X8F8_9EUKA</name>
<dbReference type="PANTHER" id="PTHR12277:SF81">
    <property type="entry name" value="PROTEIN ABHD13"/>
    <property type="match status" value="1"/>
</dbReference>